<reference evidence="2 3" key="1">
    <citation type="journal article" date="2023" name="Sci. Data">
        <title>Genome assembly of the Korean intertidal mud-creeper Batillaria attramentaria.</title>
        <authorList>
            <person name="Patra A.K."/>
            <person name="Ho P.T."/>
            <person name="Jun S."/>
            <person name="Lee S.J."/>
            <person name="Kim Y."/>
            <person name="Won Y.J."/>
        </authorList>
    </citation>
    <scope>NUCLEOTIDE SEQUENCE [LARGE SCALE GENOMIC DNA]</scope>
    <source>
        <strain evidence="2">Wonlab-2016</strain>
    </source>
</reference>
<protein>
    <submittedName>
        <fullName evidence="2">Uncharacterized protein</fullName>
    </submittedName>
</protein>
<organism evidence="2 3">
    <name type="scientific">Batillaria attramentaria</name>
    <dbReference type="NCBI Taxonomy" id="370345"/>
    <lineage>
        <taxon>Eukaryota</taxon>
        <taxon>Metazoa</taxon>
        <taxon>Spiralia</taxon>
        <taxon>Lophotrochozoa</taxon>
        <taxon>Mollusca</taxon>
        <taxon>Gastropoda</taxon>
        <taxon>Caenogastropoda</taxon>
        <taxon>Sorbeoconcha</taxon>
        <taxon>Cerithioidea</taxon>
        <taxon>Batillariidae</taxon>
        <taxon>Batillaria</taxon>
    </lineage>
</organism>
<evidence type="ECO:0000256" key="1">
    <source>
        <dbReference type="SAM" id="Phobius"/>
    </source>
</evidence>
<name>A0ABD0L320_9CAEN</name>
<evidence type="ECO:0000313" key="2">
    <source>
        <dbReference type="EMBL" id="KAK7493641.1"/>
    </source>
</evidence>
<proteinExistence type="predicted"/>
<keyword evidence="3" id="KW-1185">Reference proteome</keyword>
<accession>A0ABD0L320</accession>
<keyword evidence="1" id="KW-1133">Transmembrane helix</keyword>
<keyword evidence="1" id="KW-0812">Transmembrane</keyword>
<comment type="caution">
    <text evidence="2">The sequence shown here is derived from an EMBL/GenBank/DDBJ whole genome shotgun (WGS) entry which is preliminary data.</text>
</comment>
<sequence>MQILMNSKLIPHEEKQTVCLTRAVLTTGAPAAVTVTMATFLVLAEIGMLMMKIAHLKPQTK</sequence>
<dbReference type="Proteomes" id="UP001519460">
    <property type="component" value="Unassembled WGS sequence"/>
</dbReference>
<keyword evidence="1" id="KW-0472">Membrane</keyword>
<gene>
    <name evidence="2" type="ORF">BaRGS_00015153</name>
</gene>
<dbReference type="AlphaFoldDB" id="A0ABD0L320"/>
<evidence type="ECO:0000313" key="3">
    <source>
        <dbReference type="Proteomes" id="UP001519460"/>
    </source>
</evidence>
<dbReference type="EMBL" id="JACVVK020000091">
    <property type="protein sequence ID" value="KAK7493641.1"/>
    <property type="molecule type" value="Genomic_DNA"/>
</dbReference>
<feature type="non-terminal residue" evidence="2">
    <location>
        <position position="61"/>
    </location>
</feature>
<feature type="transmembrane region" description="Helical" evidence="1">
    <location>
        <begin position="31"/>
        <end position="51"/>
    </location>
</feature>